<evidence type="ECO:0000313" key="2">
    <source>
        <dbReference type="EMBL" id="HJB12555.1"/>
    </source>
</evidence>
<dbReference type="Proteomes" id="UP000823824">
    <property type="component" value="Unassembled WGS sequence"/>
</dbReference>
<dbReference type="EMBL" id="DWZJ01000018">
    <property type="protein sequence ID" value="HJB12555.1"/>
    <property type="molecule type" value="Genomic_DNA"/>
</dbReference>
<keyword evidence="1" id="KW-1133">Transmembrane helix</keyword>
<feature type="transmembrane region" description="Helical" evidence="1">
    <location>
        <begin position="339"/>
        <end position="357"/>
    </location>
</feature>
<keyword evidence="1" id="KW-0812">Transmembrane</keyword>
<feature type="transmembrane region" description="Helical" evidence="1">
    <location>
        <begin position="377"/>
        <end position="406"/>
    </location>
</feature>
<keyword evidence="1" id="KW-0472">Membrane</keyword>
<feature type="transmembrane region" description="Helical" evidence="1">
    <location>
        <begin position="462"/>
        <end position="481"/>
    </location>
</feature>
<feature type="transmembrane region" description="Helical" evidence="1">
    <location>
        <begin position="287"/>
        <end position="304"/>
    </location>
</feature>
<feature type="transmembrane region" description="Helical" evidence="1">
    <location>
        <begin position="184"/>
        <end position="203"/>
    </location>
</feature>
<evidence type="ECO:0000313" key="3">
    <source>
        <dbReference type="Proteomes" id="UP000823824"/>
    </source>
</evidence>
<dbReference type="GO" id="GO:0005886">
    <property type="term" value="C:plasma membrane"/>
    <property type="evidence" value="ECO:0007669"/>
    <property type="project" value="TreeGrafter"/>
</dbReference>
<feature type="transmembrane region" description="Helical" evidence="1">
    <location>
        <begin position="244"/>
        <end position="267"/>
    </location>
</feature>
<dbReference type="InterPro" id="IPR003474">
    <property type="entry name" value="Glcn_transporter"/>
</dbReference>
<protein>
    <submittedName>
        <fullName evidence="2">GntP family permease</fullName>
    </submittedName>
</protein>
<dbReference type="PANTHER" id="PTHR30354">
    <property type="entry name" value="GNT FAMILY GLUCONATE TRANSPORTER"/>
    <property type="match status" value="1"/>
</dbReference>
<name>A0A9D2LHD7_9FIRM</name>
<feature type="transmembrane region" description="Helical" evidence="1">
    <location>
        <begin position="418"/>
        <end position="442"/>
    </location>
</feature>
<feature type="transmembrane region" description="Helical" evidence="1">
    <location>
        <begin position="159"/>
        <end position="178"/>
    </location>
</feature>
<dbReference type="AlphaFoldDB" id="A0A9D2LHD7"/>
<gene>
    <name evidence="2" type="ORF">H9787_02435</name>
</gene>
<reference evidence="2" key="2">
    <citation type="submission" date="2021-04" db="EMBL/GenBank/DDBJ databases">
        <authorList>
            <person name="Gilroy R."/>
        </authorList>
    </citation>
    <scope>NUCLEOTIDE SEQUENCE</scope>
    <source>
        <strain evidence="2">ChiBcec18-1249</strain>
    </source>
</reference>
<comment type="caution">
    <text evidence="2">The sequence shown here is derived from an EMBL/GenBank/DDBJ whole genome shotgun (WGS) entry which is preliminary data.</text>
</comment>
<organism evidence="2 3">
    <name type="scientific">Candidatus Oscillibacter excrementigallinarum</name>
    <dbReference type="NCBI Taxonomy" id="2838716"/>
    <lineage>
        <taxon>Bacteria</taxon>
        <taxon>Bacillati</taxon>
        <taxon>Bacillota</taxon>
        <taxon>Clostridia</taxon>
        <taxon>Eubacteriales</taxon>
        <taxon>Oscillospiraceae</taxon>
        <taxon>Oscillibacter</taxon>
    </lineage>
</organism>
<feature type="transmembrane region" description="Helical" evidence="1">
    <location>
        <begin position="6"/>
        <end position="22"/>
    </location>
</feature>
<dbReference type="GO" id="GO:0015128">
    <property type="term" value="F:gluconate transmembrane transporter activity"/>
    <property type="evidence" value="ECO:0007669"/>
    <property type="project" value="InterPro"/>
</dbReference>
<sequence length="482" mass="50732">MSAIGFLILLVIAIVVLMLLMTKVKLNPVMSLFVVALAFGVVLGVFGTEGYSFMDTLNMITTGFGSTLGSLGMPIILGAVLAMGVQDTGAAKSIANFFIKLFKGKNLELAPSLTAYVVSIPVFGDITTILCSNIANVLGKRKHISMSTMASFTQTGLNLTHAMVPPTPGILAVSVALSADLGMVISWGIVVTIITFFATWLILKRWAAKEWIPAVPEVTAEIEETTSDSVDDLLIKDKDLPGTFASFLTILIPVILIAGGSFVGMLIPESTPDDALVRTLVTIASDKVVALSMGVIYTMFLALGHKASVRKSNLDATGKDPECFREVVLNSWIARGMEVALIALLVTAMGGGFSQVIKSFPGINDLALLIQDSGVPGLLIPFLVGAIMMTAVGSMTTAGVTAVGVVAPMMDMLGLEPVSTALAIGAGTLIFNHVTNSGFWVVSKFFNLDLKQGLKYITIPDAVAGVIGFILVFILNTVGLIH</sequence>
<feature type="transmembrane region" description="Helical" evidence="1">
    <location>
        <begin position="29"/>
        <end position="47"/>
    </location>
</feature>
<feature type="transmembrane region" description="Helical" evidence="1">
    <location>
        <begin position="113"/>
        <end position="138"/>
    </location>
</feature>
<dbReference type="Pfam" id="PF02447">
    <property type="entry name" value="GntP_permease"/>
    <property type="match status" value="1"/>
</dbReference>
<dbReference type="PANTHER" id="PTHR30354:SF11">
    <property type="entry name" value="PERMEASE"/>
    <property type="match status" value="1"/>
</dbReference>
<reference evidence="2" key="1">
    <citation type="journal article" date="2021" name="PeerJ">
        <title>Extensive microbial diversity within the chicken gut microbiome revealed by metagenomics and culture.</title>
        <authorList>
            <person name="Gilroy R."/>
            <person name="Ravi A."/>
            <person name="Getino M."/>
            <person name="Pursley I."/>
            <person name="Horton D.L."/>
            <person name="Alikhan N.F."/>
            <person name="Baker D."/>
            <person name="Gharbi K."/>
            <person name="Hall N."/>
            <person name="Watson M."/>
            <person name="Adriaenssens E.M."/>
            <person name="Foster-Nyarko E."/>
            <person name="Jarju S."/>
            <person name="Secka A."/>
            <person name="Antonio M."/>
            <person name="Oren A."/>
            <person name="Chaudhuri R.R."/>
            <person name="La Ragione R."/>
            <person name="Hildebrand F."/>
            <person name="Pallen M.J."/>
        </authorList>
    </citation>
    <scope>NUCLEOTIDE SEQUENCE</scope>
    <source>
        <strain evidence="2">ChiBcec18-1249</strain>
    </source>
</reference>
<proteinExistence type="predicted"/>
<evidence type="ECO:0000256" key="1">
    <source>
        <dbReference type="SAM" id="Phobius"/>
    </source>
</evidence>
<accession>A0A9D2LHD7</accession>